<dbReference type="Pfam" id="PF04298">
    <property type="entry name" value="Zn_peptidase_2"/>
    <property type="match status" value="1"/>
</dbReference>
<proteinExistence type="predicted"/>
<gene>
    <name evidence="2" type="ORF">XD94_1114</name>
</gene>
<feature type="transmembrane region" description="Helical" evidence="1">
    <location>
        <begin position="121"/>
        <end position="141"/>
    </location>
</feature>
<keyword evidence="1" id="KW-0472">Membrane</keyword>
<dbReference type="PATRIC" id="fig|1184387.3.peg.1545"/>
<protein>
    <submittedName>
        <fullName evidence="2">Putative Zn-dependent protease</fullName>
    </submittedName>
</protein>
<keyword evidence="2" id="KW-0378">Hydrolase</keyword>
<organism evidence="2 3">
    <name type="scientific">Mesotoga prima</name>
    <dbReference type="NCBI Taxonomy" id="1184387"/>
    <lineage>
        <taxon>Bacteria</taxon>
        <taxon>Thermotogati</taxon>
        <taxon>Thermotogota</taxon>
        <taxon>Thermotogae</taxon>
        <taxon>Kosmotogales</taxon>
        <taxon>Kosmotogaceae</taxon>
        <taxon>Mesotoga</taxon>
    </lineage>
</organism>
<reference evidence="3" key="1">
    <citation type="journal article" date="2015" name="MBio">
        <title>Genome-Resolved Metagenomic Analysis Reveals Roles for Candidate Phyla and Other Microbial Community Members in Biogeochemical Transformations in Oil Reservoirs.</title>
        <authorList>
            <person name="Hu P."/>
            <person name="Tom L."/>
            <person name="Singh A."/>
            <person name="Thomas B.C."/>
            <person name="Baker B.J."/>
            <person name="Piceno Y.M."/>
            <person name="Andersen G.L."/>
            <person name="Banfield J.F."/>
        </authorList>
    </citation>
    <scope>NUCLEOTIDE SEQUENCE [LARGE SCALE GENOMIC DNA]</scope>
</reference>
<feature type="transmembrane region" description="Helical" evidence="1">
    <location>
        <begin position="147"/>
        <end position="172"/>
    </location>
</feature>
<keyword evidence="1" id="KW-0812">Transmembrane</keyword>
<name>A0A124FY69_9BACT</name>
<dbReference type="InterPro" id="IPR007395">
    <property type="entry name" value="Zn_peptidase_2"/>
</dbReference>
<dbReference type="PANTHER" id="PTHR36434:SF1">
    <property type="entry name" value="MEMBRANE PROTEASE YUGP-RELATED"/>
    <property type="match status" value="1"/>
</dbReference>
<comment type="caution">
    <text evidence="2">The sequence shown here is derived from an EMBL/GenBank/DDBJ whole genome shotgun (WGS) entry which is preliminary data.</text>
</comment>
<feature type="transmembrane region" description="Helical" evidence="1">
    <location>
        <begin position="193"/>
        <end position="217"/>
    </location>
</feature>
<evidence type="ECO:0000313" key="2">
    <source>
        <dbReference type="EMBL" id="KUK80202.1"/>
    </source>
</evidence>
<dbReference type="EMBL" id="LGGP01000191">
    <property type="protein sequence ID" value="KUK80202.1"/>
    <property type="molecule type" value="Genomic_DNA"/>
</dbReference>
<feature type="transmembrane region" description="Helical" evidence="1">
    <location>
        <begin position="6"/>
        <end position="27"/>
    </location>
</feature>
<accession>A0A124FY69</accession>
<evidence type="ECO:0000313" key="3">
    <source>
        <dbReference type="Proteomes" id="UP000054092"/>
    </source>
</evidence>
<dbReference type="PANTHER" id="PTHR36434">
    <property type="entry name" value="MEMBRANE PROTEASE YUGP-RELATED"/>
    <property type="match status" value="1"/>
</dbReference>
<dbReference type="AlphaFoldDB" id="A0A124FY69"/>
<keyword evidence="1" id="KW-1133">Transmembrane helix</keyword>
<keyword evidence="2" id="KW-0645">Protease</keyword>
<dbReference type="Proteomes" id="UP000054092">
    <property type="component" value="Unassembled WGS sequence"/>
</dbReference>
<dbReference type="GO" id="GO:0008233">
    <property type="term" value="F:peptidase activity"/>
    <property type="evidence" value="ECO:0007669"/>
    <property type="project" value="UniProtKB-KW"/>
</dbReference>
<evidence type="ECO:0000256" key="1">
    <source>
        <dbReference type="SAM" id="Phobius"/>
    </source>
</evidence>
<sequence length="228" mass="24791">MVELFWDPTFIILIPAIILAAYAQFTVSSRFSQYSKIKSSFGFNGTQLARQLLDNAGLHDVKIERIRGNLTDHFDPRKKVVRLSDTTHNSTSIAALGVVAHEIGHAIQDKEKYAPLVVRNAVVPVAQLGSSLSWIIFIIGLLMVSQILIRIGIVVFSAFVFFTLVTLPVEFNASSRAKKLLSSMGMPSNELKAVSSVLGAAAMTYVASAATAILQLLRMLILSGSGRD</sequence>
<dbReference type="GO" id="GO:0006508">
    <property type="term" value="P:proteolysis"/>
    <property type="evidence" value="ECO:0007669"/>
    <property type="project" value="UniProtKB-KW"/>
</dbReference>